<dbReference type="GO" id="GO:0003676">
    <property type="term" value="F:nucleic acid binding"/>
    <property type="evidence" value="ECO:0007669"/>
    <property type="project" value="InterPro"/>
</dbReference>
<keyword evidence="1" id="KW-0547">Nucleotide-binding</keyword>
<evidence type="ECO:0000256" key="1">
    <source>
        <dbReference type="ARBA" id="ARBA00022741"/>
    </source>
</evidence>
<organism evidence="6">
    <name type="scientific">uncultured Thiotrichaceae bacterium</name>
    <dbReference type="NCBI Taxonomy" id="298394"/>
    <lineage>
        <taxon>Bacteria</taxon>
        <taxon>Pseudomonadati</taxon>
        <taxon>Pseudomonadota</taxon>
        <taxon>Gammaproteobacteria</taxon>
        <taxon>Thiotrichales</taxon>
        <taxon>Thiotrichaceae</taxon>
        <taxon>environmental samples</taxon>
    </lineage>
</organism>
<dbReference type="InterPro" id="IPR014013">
    <property type="entry name" value="Helic_SF1/SF2_ATP-bd_DinG/Rad3"/>
</dbReference>
<dbReference type="GO" id="GO:0006281">
    <property type="term" value="P:DNA repair"/>
    <property type="evidence" value="ECO:0007669"/>
    <property type="project" value="TreeGrafter"/>
</dbReference>
<dbReference type="SMART" id="SM00491">
    <property type="entry name" value="HELICc2"/>
    <property type="match status" value="1"/>
</dbReference>
<dbReference type="GO" id="GO:0005524">
    <property type="term" value="F:ATP binding"/>
    <property type="evidence" value="ECO:0007669"/>
    <property type="project" value="UniProtKB-KW"/>
</dbReference>
<proteinExistence type="inferred from homology"/>
<evidence type="ECO:0000313" key="6">
    <source>
        <dbReference type="EMBL" id="CAA6827016.1"/>
    </source>
</evidence>
<dbReference type="InterPro" id="IPR045028">
    <property type="entry name" value="DinG/Rad3-like"/>
</dbReference>
<evidence type="ECO:0000256" key="2">
    <source>
        <dbReference type="ARBA" id="ARBA00022801"/>
    </source>
</evidence>
<reference evidence="6" key="1">
    <citation type="submission" date="2020-01" db="EMBL/GenBank/DDBJ databases">
        <authorList>
            <person name="Meier V. D."/>
            <person name="Meier V D."/>
        </authorList>
    </citation>
    <scope>NUCLEOTIDE SEQUENCE</scope>
    <source>
        <strain evidence="6">HLG_WM_MAG_07</strain>
    </source>
</reference>
<dbReference type="PANTHER" id="PTHR11472:SF34">
    <property type="entry name" value="REGULATOR OF TELOMERE ELONGATION HELICASE 1"/>
    <property type="match status" value="1"/>
</dbReference>
<comment type="similarity">
    <text evidence="4">Belongs to the helicase family. DinG subfamily.</text>
</comment>
<dbReference type="GO" id="GO:0016818">
    <property type="term" value="F:hydrolase activity, acting on acid anhydrides, in phosphorus-containing anhydrides"/>
    <property type="evidence" value="ECO:0007669"/>
    <property type="project" value="InterPro"/>
</dbReference>
<dbReference type="EMBL" id="CACVAY010000139">
    <property type="protein sequence ID" value="CAA6827016.1"/>
    <property type="molecule type" value="Genomic_DNA"/>
</dbReference>
<dbReference type="InterPro" id="IPR027417">
    <property type="entry name" value="P-loop_NTPase"/>
</dbReference>
<dbReference type="PROSITE" id="PS51193">
    <property type="entry name" value="HELICASE_ATP_BIND_2"/>
    <property type="match status" value="1"/>
</dbReference>
<gene>
    <name evidence="6" type="ORF">HELGO_WM8337</name>
</gene>
<dbReference type="AlphaFoldDB" id="A0A6S6UGC1"/>
<dbReference type="PANTHER" id="PTHR11472">
    <property type="entry name" value="DNA REPAIR DEAD HELICASE RAD3/XP-D SUBFAMILY MEMBER"/>
    <property type="match status" value="1"/>
</dbReference>
<dbReference type="InterPro" id="IPR006555">
    <property type="entry name" value="ATP-dep_Helicase_C"/>
</dbReference>
<dbReference type="SUPFAM" id="SSF52540">
    <property type="entry name" value="P-loop containing nucleoside triphosphate hydrolases"/>
    <property type="match status" value="2"/>
</dbReference>
<evidence type="ECO:0000259" key="5">
    <source>
        <dbReference type="PROSITE" id="PS51193"/>
    </source>
</evidence>
<keyword evidence="6" id="KW-0347">Helicase</keyword>
<sequence length="648" mass="72688">MSDKTLKSSVDWQSLLGETGPLAEIIEGFTPREQQQQMAEAVGECITNYQTAIIEAGTGVGKTFAYLMPALASEGKVIVSTGTKTLQDQLFLKDLPIVKKALNSSSKLALLKGRANYLCLYRLKQALHDGSFHDKRSLNYLHRIDDWATMTASGEVVEITSVPKESEVWGSVTSTVDNCLGADCEYYNDCYVVKARRRAQEADVVVVNHHLFFADMALKEEGFGELLPNASTVILDESHQIPEIASSFFSDTFSSRQVRELATDIIAEATVIGDMPTLRDTARNVDKIVQDLRLAMDKPGLREPWYKIRNKPAIIQEMDNLLEEMEALGELLATFAERSQGLETCLERCQVFLVRLRNMQVPQDNAVQWYETFTRSFSLISTPLDVADTFQRQISALPCAWVFTSATLSVDNSFQHYCQRLGITADRELQLDSPFDYWHHSLLYAPPNIPEPQAHDFVESVVDAALPVIDACQGGTFVLFTSYRALNEAAERFKDELDVPILVQGDAPQHEMIENFRKLGNAVLLGTGSFWEGVDVRGEALSCVIIDKLPFASPFEPVTEARIQSIKDNNGNPFYDFQIPHAVITLKQGVGRLIRDHNDRGVLMICDPRLRTRSYGNIFLESLPRIPRTQKIEVVKRFFALPNADEET</sequence>
<evidence type="ECO:0000256" key="4">
    <source>
        <dbReference type="ARBA" id="ARBA00038058"/>
    </source>
</evidence>
<feature type="domain" description="Helicase ATP-binding" evidence="5">
    <location>
        <begin position="21"/>
        <end position="296"/>
    </location>
</feature>
<keyword evidence="2" id="KW-0378">Hydrolase</keyword>
<keyword evidence="3" id="KW-0067">ATP-binding</keyword>
<dbReference type="SMART" id="SM00487">
    <property type="entry name" value="DEXDc"/>
    <property type="match status" value="1"/>
</dbReference>
<protein>
    <submittedName>
        <fullName evidence="6">DinG family ATP-dependent helicase YoaA</fullName>
    </submittedName>
</protein>
<name>A0A6S6UGC1_9GAMM</name>
<dbReference type="GO" id="GO:0003678">
    <property type="term" value="F:DNA helicase activity"/>
    <property type="evidence" value="ECO:0007669"/>
    <property type="project" value="TreeGrafter"/>
</dbReference>
<dbReference type="Pfam" id="PF13307">
    <property type="entry name" value="Helicase_C_2"/>
    <property type="match status" value="1"/>
</dbReference>
<dbReference type="Gene3D" id="3.40.50.300">
    <property type="entry name" value="P-loop containing nucleotide triphosphate hydrolases"/>
    <property type="match status" value="2"/>
</dbReference>
<dbReference type="InterPro" id="IPR014001">
    <property type="entry name" value="Helicase_ATP-bd"/>
</dbReference>
<accession>A0A6S6UGC1</accession>
<evidence type="ECO:0000256" key="3">
    <source>
        <dbReference type="ARBA" id="ARBA00022840"/>
    </source>
</evidence>